<gene>
    <name evidence="2" type="ORF">CUESP1_2833</name>
</gene>
<evidence type="ECO:0000313" key="3">
    <source>
        <dbReference type="Proteomes" id="UP000245423"/>
    </source>
</evidence>
<keyword evidence="3" id="KW-1185">Reference proteome</keyword>
<dbReference type="AlphaFoldDB" id="A0A1M4PRP9"/>
<reference evidence="2 3" key="1">
    <citation type="submission" date="2016-11" db="EMBL/GenBank/DDBJ databases">
        <authorList>
            <person name="Manzoor S."/>
        </authorList>
    </citation>
    <scope>NUCLEOTIDE SEQUENCE [LARGE SCALE GENOMIC DNA]</scope>
    <source>
        <strain evidence="2">Clostridium ultunense strain Esp</strain>
    </source>
</reference>
<evidence type="ECO:0008006" key="4">
    <source>
        <dbReference type="Google" id="ProtNLM"/>
    </source>
</evidence>
<keyword evidence="1" id="KW-0812">Transmembrane</keyword>
<proteinExistence type="predicted"/>
<evidence type="ECO:0000256" key="1">
    <source>
        <dbReference type="SAM" id="Phobius"/>
    </source>
</evidence>
<dbReference type="EMBL" id="LT669839">
    <property type="protein sequence ID" value="SHD78165.1"/>
    <property type="molecule type" value="Genomic_DNA"/>
</dbReference>
<feature type="transmembrane region" description="Helical" evidence="1">
    <location>
        <begin position="145"/>
        <end position="163"/>
    </location>
</feature>
<dbReference type="InterPro" id="IPR021359">
    <property type="entry name" value="DUF2812"/>
</dbReference>
<keyword evidence="1" id="KW-0472">Membrane</keyword>
<dbReference type="RefSeq" id="WP_109840701.1">
    <property type="nucleotide sequence ID" value="NZ_LT669839.1"/>
</dbReference>
<sequence length="219" mass="25719">MRRIFKLFLNPMASQENWLKQMAGKGYRLVDVGRFFYTFENCKSNEYQYVIDYVGNKSYKELKEYQQFLEEIGIKYYEKPINIGQFSWGKARFRPFTNSGGRIATSKGMINKELLILEKKNDGKTFEIYSNIEDKIYRLKEIRKPLIYGEIFILFFGMMTVFIKKPIFEFTLWSIGGSSVKNNHLLLGLLGIAFIYLTVKLVGINKGIKDLREKGEIKE</sequence>
<keyword evidence="1" id="KW-1133">Transmembrane helix</keyword>
<dbReference type="Proteomes" id="UP000245423">
    <property type="component" value="Chromosome 1"/>
</dbReference>
<dbReference type="OrthoDB" id="8757095at2"/>
<protein>
    <recommendedName>
        <fullName evidence="4">DUF2812 domain-containing protein</fullName>
    </recommendedName>
</protein>
<evidence type="ECO:0000313" key="2">
    <source>
        <dbReference type="EMBL" id="SHD78165.1"/>
    </source>
</evidence>
<dbReference type="Pfam" id="PF11193">
    <property type="entry name" value="DUF2812"/>
    <property type="match status" value="1"/>
</dbReference>
<name>A0A1M4PRP9_9FIRM</name>
<accession>A0A1M4PRP9</accession>
<organism evidence="2 3">
    <name type="scientific">[Clostridium] ultunense Esp</name>
    <dbReference type="NCBI Taxonomy" id="1288971"/>
    <lineage>
        <taxon>Bacteria</taxon>
        <taxon>Bacillati</taxon>
        <taxon>Bacillota</taxon>
        <taxon>Tissierellia</taxon>
        <taxon>Tissierellales</taxon>
        <taxon>Tepidimicrobiaceae</taxon>
        <taxon>Schnuerera</taxon>
    </lineage>
</organism>
<feature type="transmembrane region" description="Helical" evidence="1">
    <location>
        <begin position="183"/>
        <end position="204"/>
    </location>
</feature>